<dbReference type="GO" id="GO:0003723">
    <property type="term" value="F:RNA binding"/>
    <property type="evidence" value="ECO:0007669"/>
    <property type="project" value="TreeGrafter"/>
</dbReference>
<feature type="compositionally biased region" description="Polar residues" evidence="7">
    <location>
        <begin position="607"/>
        <end position="623"/>
    </location>
</feature>
<proteinExistence type="inferred from homology"/>
<organism evidence="9 10">
    <name type="scientific">Clonorchis sinensis</name>
    <name type="common">Chinese liver fluke</name>
    <dbReference type="NCBI Taxonomy" id="79923"/>
    <lineage>
        <taxon>Eukaryota</taxon>
        <taxon>Metazoa</taxon>
        <taxon>Spiralia</taxon>
        <taxon>Lophotrochozoa</taxon>
        <taxon>Platyhelminthes</taxon>
        <taxon>Trematoda</taxon>
        <taxon>Digenea</taxon>
        <taxon>Opisthorchiida</taxon>
        <taxon>Opisthorchiata</taxon>
        <taxon>Opisthorchiidae</taxon>
        <taxon>Clonorchis</taxon>
    </lineage>
</organism>
<comment type="caution">
    <text evidence="9">The sequence shown here is derived from an EMBL/GenBank/DDBJ whole genome shotgun (WGS) entry which is preliminary data.</text>
</comment>
<feature type="region of interest" description="Disordered" evidence="7">
    <location>
        <begin position="1"/>
        <end position="33"/>
    </location>
</feature>
<feature type="zinc finger region" description="C3H1-type" evidence="6">
    <location>
        <begin position="220"/>
        <end position="247"/>
    </location>
</feature>
<feature type="domain" description="C3H1-type" evidence="8">
    <location>
        <begin position="751"/>
        <end position="777"/>
    </location>
</feature>
<keyword evidence="10" id="KW-1185">Reference proteome</keyword>
<dbReference type="Proteomes" id="UP000286415">
    <property type="component" value="Unassembled WGS sequence"/>
</dbReference>
<dbReference type="OrthoDB" id="6285980at2759"/>
<evidence type="ECO:0000313" key="9">
    <source>
        <dbReference type="EMBL" id="KAG5447517.1"/>
    </source>
</evidence>
<evidence type="ECO:0000256" key="1">
    <source>
        <dbReference type="ARBA" id="ARBA00022723"/>
    </source>
</evidence>
<evidence type="ECO:0000256" key="3">
    <source>
        <dbReference type="ARBA" id="ARBA00022771"/>
    </source>
</evidence>
<dbReference type="AlphaFoldDB" id="A0A8T1MDQ9"/>
<reference evidence="9 10" key="1">
    <citation type="journal article" date="2018" name="Biotechnol. Adv.">
        <title>Improved genomic resources and new bioinformatic workflow for the carcinogenic parasite Clonorchis sinensis: Biotechnological implications.</title>
        <authorList>
            <person name="Wang D."/>
            <person name="Korhonen P.K."/>
            <person name="Gasser R.B."/>
            <person name="Young N.D."/>
        </authorList>
    </citation>
    <scope>NUCLEOTIDE SEQUENCE [LARGE SCALE GENOMIC DNA]</scope>
    <source>
        <strain evidence="9">Cs-k2</strain>
    </source>
</reference>
<feature type="zinc finger region" description="C3H1-type" evidence="6">
    <location>
        <begin position="751"/>
        <end position="777"/>
    </location>
</feature>
<dbReference type="GO" id="GO:0043484">
    <property type="term" value="P:regulation of RNA splicing"/>
    <property type="evidence" value="ECO:0007669"/>
    <property type="project" value="TreeGrafter"/>
</dbReference>
<dbReference type="GO" id="GO:0008270">
    <property type="term" value="F:zinc ion binding"/>
    <property type="evidence" value="ECO:0007669"/>
    <property type="project" value="UniProtKB-KW"/>
</dbReference>
<dbReference type="EMBL" id="NIRI02000042">
    <property type="protein sequence ID" value="KAG5447517.1"/>
    <property type="molecule type" value="Genomic_DNA"/>
</dbReference>
<feature type="compositionally biased region" description="Polar residues" evidence="7">
    <location>
        <begin position="402"/>
        <end position="419"/>
    </location>
</feature>
<evidence type="ECO:0000259" key="8">
    <source>
        <dbReference type="PROSITE" id="PS50103"/>
    </source>
</evidence>
<feature type="region of interest" description="Disordered" evidence="7">
    <location>
        <begin position="597"/>
        <end position="624"/>
    </location>
</feature>
<feature type="domain" description="C3H1-type" evidence="8">
    <location>
        <begin position="717"/>
        <end position="744"/>
    </location>
</feature>
<keyword evidence="2" id="KW-0677">Repeat</keyword>
<keyword evidence="4 6" id="KW-0862">Zinc</keyword>
<gene>
    <name evidence="9" type="ORF">CSKR_109053</name>
</gene>
<protein>
    <recommendedName>
        <fullName evidence="8">C3H1-type domain-containing protein</fullName>
    </recommendedName>
</protein>
<keyword evidence="3 6" id="KW-0863">Zinc-finger</keyword>
<dbReference type="Pfam" id="PF22628">
    <property type="entry name" value="zf-CCCH_10"/>
    <property type="match status" value="2"/>
</dbReference>
<sequence length="800" mass="83896">MLHSPLTGSSQPPYRPPSAASLDGPGHPYTDQKALQPSIPAFLQHVLPLQTLQSRASLGNIPQSLSNGFHGFSPSLVVGSLDGTNSLSGSSSLSSSLVSLHSAPRVCSLPNGNTNTPCQLLPSPLGQQLNSTSRCSLWLKLRVCPSWSPQAPPILSDSTSDHQVTVTTTSPAVHGTSIGEISLHSSTDSKDPSAVRPIQCPLYSETCPYAHPSSNVRIEAGHVTVCYDFIKRKNCTHSCCKYYHPPPHQIEAIVKRGDEQKKILESQQRLFEAKSSTATATCLTMQPTQPVTGPGGLSSGFVWSSTSPFQPAIPASVLGSYLTPGGPALPTALNPMAALGTPFVSVSDPNSLSTSALLAAAAALQQQQASNLSSLATQSSAVKTSTAGSGASVATCRSTPLPSSFSNGSHLSVTSTSESRYPAKRPNQNSSYAAGSVPESESSDGASSLCNGTCPSTGPTEQQRTDVEFFKSTADISVPFTQGLALSSTYCGALPTPQLTTSGVSGLLTSTNLYGLPSTAQAVASSYLPAQPLAYSPVYPTQGTPDNPSSAAALALNSWLTQQQQQQQHNSALHQLQTQVHVTQTNPANPALAAALAAIQQQQQQQRQSPHELSTSSPSPVTFQQQQQQQALLSLFLRAQQSQLAAAQMAAALQGGFVHASPGPRPPAFPGACFFDSAYSFPGSLTGIPGNPYASAVPCLQNPITNVAYINDKGHLLETLPICRDFKAGKCHRNSDCRYVHLVDENVEVNQGRVIVCRDAAKGRCTRVPCKYYHVPLLAISANRSLALNSALATAGFPTA</sequence>
<dbReference type="InterPro" id="IPR054429">
    <property type="entry name" value="Znf-CCCH_Muscleblind-like"/>
</dbReference>
<feature type="compositionally biased region" description="Polar residues" evidence="7">
    <location>
        <begin position="1"/>
        <end position="12"/>
    </location>
</feature>
<feature type="compositionally biased region" description="Low complexity" evidence="7">
    <location>
        <begin position="597"/>
        <end position="606"/>
    </location>
</feature>
<feature type="region of interest" description="Disordered" evidence="7">
    <location>
        <begin position="402"/>
        <end position="462"/>
    </location>
</feature>
<comment type="similarity">
    <text evidence="5">Belongs to the muscleblind family.</text>
</comment>
<dbReference type="PROSITE" id="PS50103">
    <property type="entry name" value="ZF_C3H1"/>
    <property type="match status" value="3"/>
</dbReference>
<feature type="compositionally biased region" description="Polar residues" evidence="7">
    <location>
        <begin position="426"/>
        <end position="462"/>
    </location>
</feature>
<evidence type="ECO:0000256" key="4">
    <source>
        <dbReference type="ARBA" id="ARBA00022833"/>
    </source>
</evidence>
<evidence type="ECO:0000313" key="10">
    <source>
        <dbReference type="Proteomes" id="UP000286415"/>
    </source>
</evidence>
<dbReference type="PANTHER" id="PTHR12675">
    <property type="entry name" value="MUSCLEBLIND-LIKE PROTEIN"/>
    <property type="match status" value="1"/>
</dbReference>
<evidence type="ECO:0000256" key="6">
    <source>
        <dbReference type="PROSITE-ProRule" id="PRU00723"/>
    </source>
</evidence>
<reference evidence="9 10" key="2">
    <citation type="journal article" date="2021" name="Genomics">
        <title>High-quality reference genome for Clonorchis sinensis.</title>
        <authorList>
            <person name="Young N.D."/>
            <person name="Stroehlein A.J."/>
            <person name="Kinkar L."/>
            <person name="Wang T."/>
            <person name="Sohn W.M."/>
            <person name="Chang B.C.H."/>
            <person name="Kaur P."/>
            <person name="Weisz D."/>
            <person name="Dudchenko O."/>
            <person name="Aiden E.L."/>
            <person name="Korhonen P.K."/>
            <person name="Gasser R.B."/>
        </authorList>
    </citation>
    <scope>NUCLEOTIDE SEQUENCE [LARGE SCALE GENOMIC DNA]</scope>
    <source>
        <strain evidence="9">Cs-k2</strain>
    </source>
</reference>
<feature type="zinc finger region" description="C3H1-type" evidence="6">
    <location>
        <begin position="717"/>
        <end position="744"/>
    </location>
</feature>
<dbReference type="PANTHER" id="PTHR12675:SF12">
    <property type="entry name" value="PROTEIN MUSCLEBLIND"/>
    <property type="match status" value="1"/>
</dbReference>
<evidence type="ECO:0000256" key="2">
    <source>
        <dbReference type="ARBA" id="ARBA00022737"/>
    </source>
</evidence>
<feature type="domain" description="C3H1-type" evidence="8">
    <location>
        <begin position="220"/>
        <end position="247"/>
    </location>
</feature>
<accession>A0A8T1MDQ9</accession>
<dbReference type="Gene3D" id="3.30.1370.210">
    <property type="match status" value="2"/>
</dbReference>
<evidence type="ECO:0000256" key="5">
    <source>
        <dbReference type="ARBA" id="ARBA00038226"/>
    </source>
</evidence>
<dbReference type="InterPro" id="IPR000571">
    <property type="entry name" value="Znf_CCCH"/>
</dbReference>
<keyword evidence="1 6" id="KW-0479">Metal-binding</keyword>
<name>A0A8T1MDQ9_CLOSI</name>
<dbReference type="SMART" id="SM00356">
    <property type="entry name" value="ZnF_C3H1"/>
    <property type="match status" value="3"/>
</dbReference>
<evidence type="ECO:0000256" key="7">
    <source>
        <dbReference type="SAM" id="MobiDB-lite"/>
    </source>
</evidence>